<dbReference type="PANTHER" id="PTHR10182:SF3">
    <property type="entry name" value="PROTEIN MO25"/>
    <property type="match status" value="1"/>
</dbReference>
<proteinExistence type="inferred from homology"/>
<keyword evidence="3" id="KW-1185">Reference proteome</keyword>
<name>A0A4Q2DKH1_9AGAR</name>
<gene>
    <name evidence="2" type="ORF">EST38_g5270</name>
</gene>
<dbReference type="Proteomes" id="UP000290288">
    <property type="component" value="Unassembled WGS sequence"/>
</dbReference>
<dbReference type="InterPro" id="IPR016024">
    <property type="entry name" value="ARM-type_fold"/>
</dbReference>
<evidence type="ECO:0000313" key="3">
    <source>
        <dbReference type="Proteomes" id="UP000290288"/>
    </source>
</evidence>
<dbReference type="Pfam" id="PF08569">
    <property type="entry name" value="Mo25"/>
    <property type="match status" value="1"/>
</dbReference>
<reference evidence="2 3" key="1">
    <citation type="submission" date="2019-01" db="EMBL/GenBank/DDBJ databases">
        <title>Draft genome sequence of Psathyrella aberdarensis IHI B618.</title>
        <authorList>
            <person name="Buettner E."/>
            <person name="Kellner H."/>
        </authorList>
    </citation>
    <scope>NUCLEOTIDE SEQUENCE [LARGE SCALE GENOMIC DNA]</scope>
    <source>
        <strain evidence="2 3">IHI B618</strain>
    </source>
</reference>
<comment type="similarity">
    <text evidence="1">Belongs to the Mo25 family.</text>
</comment>
<dbReference type="GO" id="GO:0043539">
    <property type="term" value="F:protein serine/threonine kinase activator activity"/>
    <property type="evidence" value="ECO:0007669"/>
    <property type="project" value="TreeGrafter"/>
</dbReference>
<evidence type="ECO:0000256" key="1">
    <source>
        <dbReference type="ARBA" id="ARBA00011012"/>
    </source>
</evidence>
<protein>
    <submittedName>
        <fullName evidence="2">Uncharacterized protein</fullName>
    </submittedName>
</protein>
<dbReference type="OrthoDB" id="609103at2759"/>
<dbReference type="AlphaFoldDB" id="A0A4Q2DKH1"/>
<dbReference type="SUPFAM" id="SSF48371">
    <property type="entry name" value="ARM repeat"/>
    <property type="match status" value="1"/>
</dbReference>
<dbReference type="InterPro" id="IPR013878">
    <property type="entry name" value="Mo25"/>
</dbReference>
<accession>A0A4Q2DKH1</accession>
<organism evidence="2 3">
    <name type="scientific">Candolleomyces aberdarensis</name>
    <dbReference type="NCBI Taxonomy" id="2316362"/>
    <lineage>
        <taxon>Eukaryota</taxon>
        <taxon>Fungi</taxon>
        <taxon>Dikarya</taxon>
        <taxon>Basidiomycota</taxon>
        <taxon>Agaricomycotina</taxon>
        <taxon>Agaricomycetes</taxon>
        <taxon>Agaricomycetidae</taxon>
        <taxon>Agaricales</taxon>
        <taxon>Agaricineae</taxon>
        <taxon>Psathyrellaceae</taxon>
        <taxon>Candolleomyces</taxon>
    </lineage>
</organism>
<sequence>MKAAEEISKNLQQIKAMLYGDGEPIPEVVAQLAQETYNTDLLLVLVQNIARFEFEARKDVVQIFNNLLRRQIGSRWPTVEYLGSKPEIIFAALAGYENEDVALNTGMILKEMLKHEPLAKILLYSDQFYTFPHYIETTTFGISCDAFANLKETLTRHKPMVAEYLDRNYERFFSSLTTLILSNNYVTKRQSLKLLGEILLDRANFNVMTKYIAHEGNLKMMMNLLRDKSKNIQFEAFHVFKVFVANPRKPAQIEAILRRNQEKLLTFLKNFHNDKDGTLTAEGDESDATMLNPTFVYSMAGERCAVHYALSPLTLFHLAPIVAEGSLTVLGLIDGVKAQFASWCSAYRQTLSSSSSPPIVRCFLGGATAVCHSIRIFAHSGALKPGMPVSQWKTELVQFNQWEYVDSPDPAPTSFNVIHTSNLEDTIGLLNVLISTVPLLSPGPSSIIYTESLEARGQDGVKESEFETGRLHGDITVMALLLGVCPVDYLCGFGTRTNTHEILLDHKNSRIVKKNMEKNKDEYYDPYYVQQIVKWKAPTSGDPIASQIRVPPPSYDPSQMGEFLFDLHQSLYPVQSAVSRWDPNADNLVEAFGRSKVETHYTREAFALIVNLVKSRFQPSEGDWKKTIWAIHSRLLATSAKANILAAHHFDWGHQMERYGLMQVHKEQEGGDTNRKKGPFKDWKKVPEQVRVVLVVPRRVVDESRLHDISEDPKLGCPPFHCDITGVTTANSTFWSSLHASFGRAIRAGTDANPQVIFEEDVKGWKGDSSLVVSFTTPWNVFTGFMGPFETMSVNFGVLNTPRMSKFFTGMPSDSRKASSLRLFSAKATDSSFVHIVPEPPLPSRRRQMKEEIPVSPEASTVLESQIGEANRAHLEFDEDCERVTSLGIRMEVTDEKSKQLFSAEKGKVTVEQLSPCVLRVKLGDRAQNIVFPFPVVGSQHHLRLARTSGYIDVLVPSFHLQKGDGMKLNPYPIIRNGSAMIPWSIHRLSLPSLPIIDRSPSKLQQLCRWLNPHICTMFSTRERAARKHGRPDMIMFVKDTILSVFTDATGMQQNRTPRQVFCLLDHSVKHGADTYIFLNEMRFDLESHTVVCDCYIVTLTLPLLALIQKQVNKFTASGQIAAIPLQKGEAQAWKQLMPSLVERCRETWEHGPNCEYLSEGRIPVSTELWQDPLCRCGRGKDVDKMRTVASWKPFAPYATRMVLSPMFAVPYLETVGKAVEPKEGLAHT</sequence>
<comment type="caution">
    <text evidence="2">The sequence shown here is derived from an EMBL/GenBank/DDBJ whole genome shotgun (WGS) entry which is preliminary data.</text>
</comment>
<dbReference type="GO" id="GO:0035556">
    <property type="term" value="P:intracellular signal transduction"/>
    <property type="evidence" value="ECO:0007669"/>
    <property type="project" value="TreeGrafter"/>
</dbReference>
<dbReference type="PANTHER" id="PTHR10182">
    <property type="entry name" value="CALCIUM-BINDING PROTEIN 39-RELATED"/>
    <property type="match status" value="1"/>
</dbReference>
<dbReference type="Gene3D" id="1.25.10.10">
    <property type="entry name" value="Leucine-rich Repeat Variant"/>
    <property type="match status" value="1"/>
</dbReference>
<dbReference type="InterPro" id="IPR011989">
    <property type="entry name" value="ARM-like"/>
</dbReference>
<evidence type="ECO:0000313" key="2">
    <source>
        <dbReference type="EMBL" id="RXW20580.1"/>
    </source>
</evidence>
<dbReference type="STRING" id="2316362.A0A4Q2DKH1"/>
<dbReference type="EMBL" id="SDEE01000142">
    <property type="protein sequence ID" value="RXW20580.1"/>
    <property type="molecule type" value="Genomic_DNA"/>
</dbReference>